<gene>
    <name evidence="2" type="ORF">DFJ43DRAFT_1158219</name>
</gene>
<keyword evidence="3" id="KW-1185">Reference proteome</keyword>
<reference evidence="2" key="2">
    <citation type="journal article" date="2023" name="Proc. Natl. Acad. Sci. U.S.A.">
        <title>A global phylogenomic analysis of the shiitake genus Lentinula.</title>
        <authorList>
            <person name="Sierra-Patev S."/>
            <person name="Min B."/>
            <person name="Naranjo-Ortiz M."/>
            <person name="Looney B."/>
            <person name="Konkel Z."/>
            <person name="Slot J.C."/>
            <person name="Sakamoto Y."/>
            <person name="Steenwyk J.L."/>
            <person name="Rokas A."/>
            <person name="Carro J."/>
            <person name="Camarero S."/>
            <person name="Ferreira P."/>
            <person name="Molpeceres G."/>
            <person name="Ruiz-Duenas F.J."/>
            <person name="Serrano A."/>
            <person name="Henrissat B."/>
            <person name="Drula E."/>
            <person name="Hughes K.W."/>
            <person name="Mata J.L."/>
            <person name="Ishikawa N.K."/>
            <person name="Vargas-Isla R."/>
            <person name="Ushijima S."/>
            <person name="Smith C.A."/>
            <person name="Donoghue J."/>
            <person name="Ahrendt S."/>
            <person name="Andreopoulos W."/>
            <person name="He G."/>
            <person name="LaButti K."/>
            <person name="Lipzen A."/>
            <person name="Ng V."/>
            <person name="Riley R."/>
            <person name="Sandor L."/>
            <person name="Barry K."/>
            <person name="Martinez A.T."/>
            <person name="Xiao Y."/>
            <person name="Gibbons J.G."/>
            <person name="Terashima K."/>
            <person name="Grigoriev I.V."/>
            <person name="Hibbett D."/>
        </authorList>
    </citation>
    <scope>NUCLEOTIDE SEQUENCE</scope>
    <source>
        <strain evidence="2">ET3784</strain>
    </source>
</reference>
<name>A0AA38JKS1_9AGAR</name>
<evidence type="ECO:0000256" key="1">
    <source>
        <dbReference type="SAM" id="MobiDB-lite"/>
    </source>
</evidence>
<accession>A0AA38JKS1</accession>
<evidence type="ECO:0000313" key="3">
    <source>
        <dbReference type="Proteomes" id="UP001176059"/>
    </source>
</evidence>
<proteinExistence type="predicted"/>
<organism evidence="2 3">
    <name type="scientific">Lentinula guzmanii</name>
    <dbReference type="NCBI Taxonomy" id="2804957"/>
    <lineage>
        <taxon>Eukaryota</taxon>
        <taxon>Fungi</taxon>
        <taxon>Dikarya</taxon>
        <taxon>Basidiomycota</taxon>
        <taxon>Agaricomycotina</taxon>
        <taxon>Agaricomycetes</taxon>
        <taxon>Agaricomycetidae</taxon>
        <taxon>Agaricales</taxon>
        <taxon>Marasmiineae</taxon>
        <taxon>Omphalotaceae</taxon>
        <taxon>Lentinula</taxon>
    </lineage>
</organism>
<dbReference type="Proteomes" id="UP001176059">
    <property type="component" value="Unassembled WGS sequence"/>
</dbReference>
<dbReference type="AlphaFoldDB" id="A0AA38JKS1"/>
<protein>
    <submittedName>
        <fullName evidence="2">Uncharacterized protein</fullName>
    </submittedName>
</protein>
<reference evidence="2" key="1">
    <citation type="submission" date="2022-08" db="EMBL/GenBank/DDBJ databases">
        <authorList>
            <consortium name="DOE Joint Genome Institute"/>
            <person name="Min B."/>
            <person name="Sierra-Patev S."/>
            <person name="Naranjo-Ortiz M."/>
            <person name="Looney B."/>
            <person name="Konkel Z."/>
            <person name="Slot J.C."/>
            <person name="Sakamoto Y."/>
            <person name="Steenwyk J.L."/>
            <person name="Rokas A."/>
            <person name="Carro J."/>
            <person name="Camarero S."/>
            <person name="Ferreira P."/>
            <person name="Molpeceres G."/>
            <person name="Ruiz-duenas F.J."/>
            <person name="Serrano A."/>
            <person name="Henrissat B."/>
            <person name="Drula E."/>
            <person name="Hughes K.W."/>
            <person name="Mata J.L."/>
            <person name="Ishikawa N.K."/>
            <person name="Vargas-Isla R."/>
            <person name="Ushijima S."/>
            <person name="Smith C.A."/>
            <person name="Ahrendt S."/>
            <person name="Andreopoulos W."/>
            <person name="He G."/>
            <person name="LaButti K."/>
            <person name="Lipzen A."/>
            <person name="Ng V."/>
            <person name="Riley R."/>
            <person name="Sandor L."/>
            <person name="Barry K."/>
            <person name="Martinez A.T."/>
            <person name="Xiao Y."/>
            <person name="Gibbons J.G."/>
            <person name="Terashima K."/>
            <person name="Hibbett D.S."/>
            <person name="Grigoriev I.V."/>
        </authorList>
    </citation>
    <scope>NUCLEOTIDE SEQUENCE</scope>
    <source>
        <strain evidence="2">ET3784</strain>
    </source>
</reference>
<dbReference type="EMBL" id="JANVFO010000053">
    <property type="protein sequence ID" value="KAJ3723534.1"/>
    <property type="molecule type" value="Genomic_DNA"/>
</dbReference>
<evidence type="ECO:0000313" key="2">
    <source>
        <dbReference type="EMBL" id="KAJ3723534.1"/>
    </source>
</evidence>
<comment type="caution">
    <text evidence="2">The sequence shown here is derived from an EMBL/GenBank/DDBJ whole genome shotgun (WGS) entry which is preliminary data.</text>
</comment>
<sequence>MPSLRSSGAPSNSPGPSRTVRTRRRLSPSHTMLGPLLNGDMMPPDEEKVNCNTWGLYFARGAAMSERKRFPSYRRRHSHARFIEVQDDFGFDTYGDDIYKIKVIVDDRRYLVAGTYDQSSRECNVALQSYGCSEKFKGDLAIFCLSKYEPERFLETFPHFKNAEDKKDVICRILTSCYLALAKVFHVFPYTAIASKALHAGLHSLADIPSQLVLTKVLDLTLIDSMSWTTHQLATSDDTNGSDFHAVIDTDVFTCLSRRHHDFPRVPSRSDTLNPSPNAATLPNFYTPRWATSSLPFLGFAPSSNPFKFYFLKCLDYTFHTLPIERISENCYTLKQSLQTDWDSLERNMRAFLRGCMKINQLNIPEDFRLWPYPNFYLYHAVWRTEVDARRAAMRSRQAFIPLIACISFYLRLLYHLESKWVDIVAASSRAPFQEPSTFLSKRQQEYERLRQEPAPSKWEWQQHLQKETSIAPEWLAYFHQIMDIQ</sequence>
<feature type="compositionally biased region" description="Low complexity" evidence="1">
    <location>
        <begin position="1"/>
        <end position="17"/>
    </location>
</feature>
<feature type="region of interest" description="Disordered" evidence="1">
    <location>
        <begin position="1"/>
        <end position="41"/>
    </location>
</feature>